<feature type="region of interest" description="Disordered" evidence="1">
    <location>
        <begin position="249"/>
        <end position="288"/>
    </location>
</feature>
<sequence length="288" mass="30528">MPAQLPQTAVFGTNPPAREGTPDMADTPLSERIQAALRAGKSQGVEALIFEAEAAAKQAVADHDAAKERALDPLLSDSEIAAARKAMEDANFTSERMTKAAAVLREKLSEFNRAEENDARRKVYDAALARRNAASACLRADYPDLAHKLGALLAEVVGADAAVTHANRRLPDGVTEILPVERHARPTKEHIVPGGQKVPFIPNDSSWPTLTRKIVLPAFECGRHPPIWGPDNSLSRGFHFTPELTNGGRVSAASGVADERPAKPAGEGGVILSSASPVSSNSSKENAA</sequence>
<evidence type="ECO:0000313" key="2">
    <source>
        <dbReference type="EMBL" id="MBO0903805.1"/>
    </source>
</evidence>
<feature type="region of interest" description="Disordered" evidence="1">
    <location>
        <begin position="1"/>
        <end position="25"/>
    </location>
</feature>
<evidence type="ECO:0000256" key="1">
    <source>
        <dbReference type="SAM" id="MobiDB-lite"/>
    </source>
</evidence>
<name>A0ABS3J3V8_9HYPH</name>
<comment type="caution">
    <text evidence="2">The sequence shown here is derived from an EMBL/GenBank/DDBJ whole genome shotgun (WGS) entry which is preliminary data.</text>
</comment>
<evidence type="ECO:0000313" key="3">
    <source>
        <dbReference type="Proteomes" id="UP000664288"/>
    </source>
</evidence>
<dbReference type="Proteomes" id="UP000664288">
    <property type="component" value="Unassembled WGS sequence"/>
</dbReference>
<feature type="compositionally biased region" description="Polar residues" evidence="1">
    <location>
        <begin position="1"/>
        <end position="11"/>
    </location>
</feature>
<reference evidence="2 3" key="1">
    <citation type="submission" date="2021-03" db="EMBL/GenBank/DDBJ databases">
        <title>Whole genome sequence of Jiella sp. MQZ13P-4.</title>
        <authorList>
            <person name="Tuo L."/>
        </authorList>
    </citation>
    <scope>NUCLEOTIDE SEQUENCE [LARGE SCALE GENOMIC DNA]</scope>
    <source>
        <strain evidence="2 3">MQZ13P-4</strain>
    </source>
</reference>
<dbReference type="RefSeq" id="WP_207350437.1">
    <property type="nucleotide sequence ID" value="NZ_JAFMPY010000007.1"/>
</dbReference>
<accession>A0ABS3J3V8</accession>
<feature type="compositionally biased region" description="Low complexity" evidence="1">
    <location>
        <begin position="273"/>
        <end position="288"/>
    </location>
</feature>
<proteinExistence type="predicted"/>
<protein>
    <submittedName>
        <fullName evidence="2">Uncharacterized protein</fullName>
    </submittedName>
</protein>
<gene>
    <name evidence="2" type="ORF">J1C47_09130</name>
</gene>
<dbReference type="EMBL" id="JAFMPY010000007">
    <property type="protein sequence ID" value="MBO0903805.1"/>
    <property type="molecule type" value="Genomic_DNA"/>
</dbReference>
<keyword evidence="3" id="KW-1185">Reference proteome</keyword>
<organism evidence="2 3">
    <name type="scientific">Jiella sonneratiae</name>
    <dbReference type="NCBI Taxonomy" id="2816856"/>
    <lineage>
        <taxon>Bacteria</taxon>
        <taxon>Pseudomonadati</taxon>
        <taxon>Pseudomonadota</taxon>
        <taxon>Alphaproteobacteria</taxon>
        <taxon>Hyphomicrobiales</taxon>
        <taxon>Aurantimonadaceae</taxon>
        <taxon>Jiella</taxon>
    </lineage>
</organism>